<organism evidence="2 3">
    <name type="scientific">Alicyclobacillus mengziensis</name>
    <dbReference type="NCBI Taxonomy" id="2931921"/>
    <lineage>
        <taxon>Bacteria</taxon>
        <taxon>Bacillati</taxon>
        <taxon>Bacillota</taxon>
        <taxon>Bacilli</taxon>
        <taxon>Bacillales</taxon>
        <taxon>Alicyclobacillaceae</taxon>
        <taxon>Alicyclobacillus</taxon>
    </lineage>
</organism>
<dbReference type="InterPro" id="IPR003797">
    <property type="entry name" value="DegV"/>
</dbReference>
<dbReference type="AlphaFoldDB" id="A0A9X7W0V1"/>
<dbReference type="InterPro" id="IPR043168">
    <property type="entry name" value="DegV_C"/>
</dbReference>
<dbReference type="KEGG" id="afx:JZ786_03760"/>
<proteinExistence type="predicted"/>
<dbReference type="NCBIfam" id="TIGR00762">
    <property type="entry name" value="DegV"/>
    <property type="match status" value="1"/>
</dbReference>
<reference evidence="2 3" key="1">
    <citation type="submission" date="2021-02" db="EMBL/GenBank/DDBJ databases">
        <title>Alicyclobacillus curvatus sp. nov. and Alicyclobacillus mengziensis sp. nov., two acidophilic bacteria isolated from acid mine drainage.</title>
        <authorList>
            <person name="Huang Y."/>
        </authorList>
    </citation>
    <scope>NUCLEOTIDE SEQUENCE [LARGE SCALE GENOMIC DNA]</scope>
    <source>
        <strain evidence="2 3">S30H14</strain>
    </source>
</reference>
<name>A0A9X7W0V1_9BACL</name>
<gene>
    <name evidence="2" type="ORF">JZ786_03760</name>
</gene>
<dbReference type="Gene3D" id="3.30.1180.10">
    <property type="match status" value="1"/>
</dbReference>
<dbReference type="PANTHER" id="PTHR33434">
    <property type="entry name" value="DEGV DOMAIN-CONTAINING PROTEIN DR_1986-RELATED"/>
    <property type="match status" value="1"/>
</dbReference>
<keyword evidence="3" id="KW-1185">Reference proteome</keyword>
<dbReference type="InterPro" id="IPR050270">
    <property type="entry name" value="DegV_domain_contain"/>
</dbReference>
<dbReference type="Pfam" id="PF02645">
    <property type="entry name" value="DegV"/>
    <property type="match status" value="1"/>
</dbReference>
<keyword evidence="1" id="KW-0446">Lipid-binding</keyword>
<evidence type="ECO:0000313" key="3">
    <source>
        <dbReference type="Proteomes" id="UP000663505"/>
    </source>
</evidence>
<dbReference type="GO" id="GO:0008289">
    <property type="term" value="F:lipid binding"/>
    <property type="evidence" value="ECO:0007669"/>
    <property type="project" value="UniProtKB-KW"/>
</dbReference>
<dbReference type="PANTHER" id="PTHR33434:SF2">
    <property type="entry name" value="FATTY ACID-BINDING PROTEIN TM_1468"/>
    <property type="match status" value="1"/>
</dbReference>
<protein>
    <submittedName>
        <fullName evidence="2">DegV family protein</fullName>
    </submittedName>
</protein>
<evidence type="ECO:0000313" key="2">
    <source>
        <dbReference type="EMBL" id="QSO48135.1"/>
    </source>
</evidence>
<accession>A0A9X7W0V1</accession>
<evidence type="ECO:0000256" key="1">
    <source>
        <dbReference type="ARBA" id="ARBA00023121"/>
    </source>
</evidence>
<dbReference type="EMBL" id="CP071182">
    <property type="protein sequence ID" value="QSO48135.1"/>
    <property type="molecule type" value="Genomic_DNA"/>
</dbReference>
<dbReference type="RefSeq" id="WP_206657472.1">
    <property type="nucleotide sequence ID" value="NZ_CP071182.1"/>
</dbReference>
<dbReference type="PROSITE" id="PS51482">
    <property type="entry name" value="DEGV"/>
    <property type="match status" value="1"/>
</dbReference>
<sequence>MKRIAFVTDSTAYLTDEQASALGISVVPLSVIFPDASYREGVDISHKEFYEKLHHSSSLPTTSQPSPGEFVSVFEKLLANHDVVMCLLLSNALSGTLRSAETAASMVKGDVIVVDSKIASYGIAGPLLDGMTMAKQGASPEQIKAYWEEKREVMHSRFLVDTLEYLHKGGRIGGAAAVFGALLQIKPILTVIDGKIELHDKVRTHKRALDRILADFDAHASQGRPIRLGVVHAERQEDAQTLVNELTSKYSSVYAELAELGPVVGAHTGPGLLAFVWYEADPELLKAQFGR</sequence>
<dbReference type="SUPFAM" id="SSF82549">
    <property type="entry name" value="DAK1/DegV-like"/>
    <property type="match status" value="1"/>
</dbReference>
<dbReference type="Gene3D" id="3.40.50.10170">
    <property type="match status" value="1"/>
</dbReference>
<dbReference type="Proteomes" id="UP000663505">
    <property type="component" value="Chromosome"/>
</dbReference>